<comment type="caution">
    <text evidence="2">The sequence shown here is derived from an EMBL/GenBank/DDBJ whole genome shotgun (WGS) entry which is preliminary data.</text>
</comment>
<dbReference type="EMBL" id="JASAOG010000097">
    <property type="protein sequence ID" value="KAK0052076.1"/>
    <property type="molecule type" value="Genomic_DNA"/>
</dbReference>
<accession>A0AAD8BCT8</accession>
<organism evidence="2 3">
    <name type="scientific">Biomphalaria pfeifferi</name>
    <name type="common">Bloodfluke planorb</name>
    <name type="synonym">Freshwater snail</name>
    <dbReference type="NCBI Taxonomy" id="112525"/>
    <lineage>
        <taxon>Eukaryota</taxon>
        <taxon>Metazoa</taxon>
        <taxon>Spiralia</taxon>
        <taxon>Lophotrochozoa</taxon>
        <taxon>Mollusca</taxon>
        <taxon>Gastropoda</taxon>
        <taxon>Heterobranchia</taxon>
        <taxon>Euthyneura</taxon>
        <taxon>Panpulmonata</taxon>
        <taxon>Hygrophila</taxon>
        <taxon>Lymnaeoidea</taxon>
        <taxon>Planorbidae</taxon>
        <taxon>Biomphalaria</taxon>
    </lineage>
</organism>
<gene>
    <name evidence="2" type="ORF">Bpfe_018406</name>
</gene>
<proteinExistence type="predicted"/>
<keyword evidence="3" id="KW-1185">Reference proteome</keyword>
<feature type="region of interest" description="Disordered" evidence="1">
    <location>
        <begin position="41"/>
        <end position="88"/>
    </location>
</feature>
<sequence length="88" mass="9551">RAPRTVGSLRGSGEARAGLLADQRAGDQGLLLETLPLLHRKPAHPQLFQPQSPQPGRGHRSQRSDWVEEDSVDGLAYPGVPTNIKISH</sequence>
<dbReference type="AlphaFoldDB" id="A0AAD8BCT8"/>
<evidence type="ECO:0000313" key="3">
    <source>
        <dbReference type="Proteomes" id="UP001233172"/>
    </source>
</evidence>
<evidence type="ECO:0000256" key="1">
    <source>
        <dbReference type="SAM" id="MobiDB-lite"/>
    </source>
</evidence>
<dbReference type="Proteomes" id="UP001233172">
    <property type="component" value="Unassembled WGS sequence"/>
</dbReference>
<feature type="region of interest" description="Disordered" evidence="1">
    <location>
        <begin position="1"/>
        <end position="21"/>
    </location>
</feature>
<name>A0AAD8BCT8_BIOPF</name>
<reference evidence="2" key="2">
    <citation type="submission" date="2023-04" db="EMBL/GenBank/DDBJ databases">
        <authorList>
            <person name="Bu L."/>
            <person name="Lu L."/>
            <person name="Laidemitt M.R."/>
            <person name="Zhang S.M."/>
            <person name="Mutuku M."/>
            <person name="Mkoji G."/>
            <person name="Steinauer M."/>
            <person name="Loker E.S."/>
        </authorList>
    </citation>
    <scope>NUCLEOTIDE SEQUENCE</scope>
    <source>
        <strain evidence="2">KasaAsao</strain>
        <tissue evidence="2">Whole Snail</tissue>
    </source>
</reference>
<evidence type="ECO:0000313" key="2">
    <source>
        <dbReference type="EMBL" id="KAK0052076.1"/>
    </source>
</evidence>
<protein>
    <submittedName>
        <fullName evidence="2">Potassium voltage-gated channel protein Shaw-like X2</fullName>
    </submittedName>
</protein>
<reference evidence="2" key="1">
    <citation type="journal article" date="2023" name="PLoS Negl. Trop. Dis.">
        <title>A genome sequence for Biomphalaria pfeifferi, the major vector snail for the human-infecting parasite Schistosoma mansoni.</title>
        <authorList>
            <person name="Bu L."/>
            <person name="Lu L."/>
            <person name="Laidemitt M.R."/>
            <person name="Zhang S.M."/>
            <person name="Mutuku M."/>
            <person name="Mkoji G."/>
            <person name="Steinauer M."/>
            <person name="Loker E.S."/>
        </authorList>
    </citation>
    <scope>NUCLEOTIDE SEQUENCE</scope>
    <source>
        <strain evidence="2">KasaAsao</strain>
    </source>
</reference>
<feature type="non-terminal residue" evidence="2">
    <location>
        <position position="1"/>
    </location>
</feature>
<feature type="non-terminal residue" evidence="2">
    <location>
        <position position="88"/>
    </location>
</feature>